<reference evidence="1 2" key="1">
    <citation type="journal article" date="2018" name="Elife">
        <title>Discovery and characterization of a prevalent human gut bacterial enzyme sufficient for the inactivation of a family of plant toxins.</title>
        <authorList>
            <person name="Koppel N."/>
            <person name="Bisanz J.E."/>
            <person name="Pandelia M.E."/>
            <person name="Turnbaugh P.J."/>
            <person name="Balskus E.P."/>
        </authorList>
    </citation>
    <scope>NUCLEOTIDE SEQUENCE [LARGE SCALE GENOMIC DNA]</scope>
    <source>
        <strain evidence="1 2">W1 BHI 6</strain>
    </source>
</reference>
<dbReference type="Proteomes" id="UP000253970">
    <property type="component" value="Unassembled WGS sequence"/>
</dbReference>
<evidence type="ECO:0000313" key="1">
    <source>
        <dbReference type="EMBL" id="RDB72289.1"/>
    </source>
</evidence>
<comment type="caution">
    <text evidence="1">The sequence shown here is derived from an EMBL/GenBank/DDBJ whole genome shotgun (WGS) entry which is preliminary data.</text>
</comment>
<sequence>MFAPLRTGGGMLEAPVEIISLPSYMKTKPARRLSAHLHVFCMTGRDGGIGRAVPRFVRSLRRAKQLMAQCSHLEDGCIGAQLFFLEAPLL</sequence>
<organism evidence="1 2">
    <name type="scientific">Eggerthella lenta</name>
    <name type="common">Eubacterium lentum</name>
    <dbReference type="NCBI Taxonomy" id="84112"/>
    <lineage>
        <taxon>Bacteria</taxon>
        <taxon>Bacillati</taxon>
        <taxon>Actinomycetota</taxon>
        <taxon>Coriobacteriia</taxon>
        <taxon>Eggerthellales</taxon>
        <taxon>Eggerthellaceae</taxon>
        <taxon>Eggerthella</taxon>
    </lineage>
</organism>
<dbReference type="AlphaFoldDB" id="A0A369MN60"/>
<evidence type="ECO:0000313" key="2">
    <source>
        <dbReference type="Proteomes" id="UP000253970"/>
    </source>
</evidence>
<proteinExistence type="predicted"/>
<protein>
    <submittedName>
        <fullName evidence="1">Uncharacterized protein</fullName>
    </submittedName>
</protein>
<dbReference type="EMBL" id="PPTU01000004">
    <property type="protein sequence ID" value="RDB72289.1"/>
    <property type="molecule type" value="Genomic_DNA"/>
</dbReference>
<gene>
    <name evidence="1" type="ORF">C1875_04395</name>
</gene>
<accession>A0A369MN60</accession>
<name>A0A369MN60_EGGLN</name>